<dbReference type="PANTHER" id="PTHR10533:SF12">
    <property type="match status" value="1"/>
</dbReference>
<dbReference type="GO" id="GO:0005184">
    <property type="term" value="F:neuropeptide hormone activity"/>
    <property type="evidence" value="ECO:0007669"/>
    <property type="project" value="TreeGrafter"/>
</dbReference>
<dbReference type="CDD" id="cd00126">
    <property type="entry name" value="PAH"/>
    <property type="match status" value="1"/>
</dbReference>
<reference evidence="6" key="2">
    <citation type="submission" date="2025-09" db="UniProtKB">
        <authorList>
            <consortium name="Ensembl"/>
        </authorList>
    </citation>
    <scope>IDENTIFICATION</scope>
</reference>
<comment type="similarity">
    <text evidence="2 4">Belongs to the NPY family.</text>
</comment>
<evidence type="ECO:0000256" key="1">
    <source>
        <dbReference type="ARBA" id="ARBA00004613"/>
    </source>
</evidence>
<keyword evidence="3" id="KW-0964">Secreted</keyword>
<evidence type="ECO:0000313" key="7">
    <source>
        <dbReference type="Proteomes" id="UP000694569"/>
    </source>
</evidence>
<evidence type="ECO:0000256" key="2">
    <source>
        <dbReference type="ARBA" id="ARBA00010022"/>
    </source>
</evidence>
<name>A0A8C5PWR2_9ANUR</name>
<organism evidence="6 7">
    <name type="scientific">Leptobrachium leishanense</name>
    <name type="common">Leishan spiny toad</name>
    <dbReference type="NCBI Taxonomy" id="445787"/>
    <lineage>
        <taxon>Eukaryota</taxon>
        <taxon>Metazoa</taxon>
        <taxon>Chordata</taxon>
        <taxon>Craniata</taxon>
        <taxon>Vertebrata</taxon>
        <taxon>Euteleostomi</taxon>
        <taxon>Amphibia</taxon>
        <taxon>Batrachia</taxon>
        <taxon>Anura</taxon>
        <taxon>Pelobatoidea</taxon>
        <taxon>Megophryidae</taxon>
        <taxon>Leptobrachium</taxon>
    </lineage>
</organism>
<dbReference type="GO" id="GO:0007218">
    <property type="term" value="P:neuropeptide signaling pathway"/>
    <property type="evidence" value="ECO:0007669"/>
    <property type="project" value="TreeGrafter"/>
</dbReference>
<dbReference type="SMART" id="SM00309">
    <property type="entry name" value="PAH"/>
    <property type="match status" value="1"/>
</dbReference>
<evidence type="ECO:0000256" key="5">
    <source>
        <dbReference type="SAM" id="SignalP"/>
    </source>
</evidence>
<dbReference type="GO" id="GO:0031841">
    <property type="term" value="F:neuropeptide Y receptor binding"/>
    <property type="evidence" value="ECO:0007669"/>
    <property type="project" value="TreeGrafter"/>
</dbReference>
<feature type="signal peptide" evidence="5">
    <location>
        <begin position="1"/>
        <end position="25"/>
    </location>
</feature>
<feature type="chain" id="PRO_5034927511" description="Neuropeptide Y" evidence="5">
    <location>
        <begin position="26"/>
        <end position="88"/>
    </location>
</feature>
<dbReference type="AlphaFoldDB" id="A0A8C5PWR2"/>
<dbReference type="GeneTree" id="ENSGT01010000229863"/>
<comment type="subcellular location">
    <subcellularLocation>
        <location evidence="1">Secreted</location>
    </subcellularLocation>
</comment>
<evidence type="ECO:0000256" key="3">
    <source>
        <dbReference type="ARBA" id="ARBA00022525"/>
    </source>
</evidence>
<dbReference type="GO" id="GO:0005615">
    <property type="term" value="C:extracellular space"/>
    <property type="evidence" value="ECO:0007669"/>
    <property type="project" value="TreeGrafter"/>
</dbReference>
<dbReference type="PROSITE" id="PS50276">
    <property type="entry name" value="PANCREATIC_HORMONE_2"/>
    <property type="match status" value="1"/>
</dbReference>
<proteinExistence type="inferred from homology"/>
<keyword evidence="5" id="KW-0732">Signal</keyword>
<evidence type="ECO:0000313" key="6">
    <source>
        <dbReference type="Ensembl" id="ENSLLEP00000028796.1"/>
    </source>
</evidence>
<dbReference type="Gene3D" id="6.10.250.900">
    <property type="match status" value="1"/>
</dbReference>
<keyword evidence="7" id="KW-1185">Reference proteome</keyword>
<reference evidence="6" key="1">
    <citation type="submission" date="2025-08" db="UniProtKB">
        <authorList>
            <consortium name="Ensembl"/>
        </authorList>
    </citation>
    <scope>IDENTIFICATION</scope>
</reference>
<dbReference type="PRINTS" id="PR00278">
    <property type="entry name" value="PANCHORMONE"/>
</dbReference>
<evidence type="ECO:0008006" key="8">
    <source>
        <dbReference type="Google" id="ProtNLM"/>
    </source>
</evidence>
<protein>
    <recommendedName>
        <fullName evidence="8">Neuropeptide Y</fullName>
    </recommendedName>
</protein>
<dbReference type="GO" id="GO:0007631">
    <property type="term" value="P:feeding behavior"/>
    <property type="evidence" value="ECO:0007669"/>
    <property type="project" value="TreeGrafter"/>
</dbReference>
<evidence type="ECO:0000256" key="4">
    <source>
        <dbReference type="RuleBase" id="RU000656"/>
    </source>
</evidence>
<sequence>SQEITRAHISAVLFILLALTLVCSTAPSEPQHPGDQASQEQLAKYYSDLWQYITFITRPSRSGPEMQLATFWRIACTNSACSRAVKSP</sequence>
<dbReference type="Proteomes" id="UP000694569">
    <property type="component" value="Unplaced"/>
</dbReference>
<dbReference type="Ensembl" id="ENSLLET00000029912.1">
    <property type="protein sequence ID" value="ENSLLEP00000028796.1"/>
    <property type="gene ID" value="ENSLLEG00000018195.1"/>
</dbReference>
<accession>A0A8C5PWR2</accession>
<dbReference type="InterPro" id="IPR001955">
    <property type="entry name" value="Pancreatic_hormone-like"/>
</dbReference>
<dbReference type="PANTHER" id="PTHR10533">
    <property type="entry name" value="NEUROPEPTIDE Y/PANCREATIC HORMONE/PEPTIDE YY"/>
    <property type="match status" value="1"/>
</dbReference>